<gene>
    <name evidence="11" type="ORF">BHU72_01520</name>
</gene>
<dbReference type="Pfam" id="PF13677">
    <property type="entry name" value="MotB_plug"/>
    <property type="match status" value="1"/>
</dbReference>
<sequence>MTVGKRKQASGGAPAWMVTFSDLVTLLLCFFILLFAFSTIDVVKFKAISDSFRKKSIVEGGVNIISPDPPLHANTNVPLDEDKHSKDEEQKQDEVAALQEQQLDTLYEAIKQYLEENKLETVISASRDDKGVTLEIRDRVLFDSGRADIKPEGIPFLARVGQLIQNMPNPIEIEGHTDNRPISTAQFPSNWELSAARSTKVVRYFITQHQMAPDRFTALGFAEFKPIASNVTADDRALNRRVVIIVGKLTDEELLSQSRN</sequence>
<dbReference type="InterPro" id="IPR050330">
    <property type="entry name" value="Bact_OuterMem_StrucFunc"/>
</dbReference>
<dbReference type="Pfam" id="PF00691">
    <property type="entry name" value="OmpA"/>
    <property type="match status" value="1"/>
</dbReference>
<dbReference type="AlphaFoldDB" id="A0A1E5LAE1"/>
<dbReference type="PROSITE" id="PS51123">
    <property type="entry name" value="OMPA_2"/>
    <property type="match status" value="1"/>
</dbReference>
<comment type="caution">
    <text evidence="11">The sequence shown here is derived from an EMBL/GenBank/DDBJ whole genome shotgun (WGS) entry which is preliminary data.</text>
</comment>
<name>A0A1E5LAE1_9FIRM</name>
<dbReference type="InterPro" id="IPR025713">
    <property type="entry name" value="MotB-like_N_dom"/>
</dbReference>
<evidence type="ECO:0000313" key="12">
    <source>
        <dbReference type="Proteomes" id="UP000095255"/>
    </source>
</evidence>
<evidence type="ECO:0000256" key="6">
    <source>
        <dbReference type="ARBA" id="ARBA00023136"/>
    </source>
</evidence>
<comment type="subcellular location">
    <subcellularLocation>
        <location evidence="1">Cell membrane</location>
        <topology evidence="1">Single-pass membrane protein</topology>
    </subcellularLocation>
</comment>
<comment type="similarity">
    <text evidence="2">Belongs to the MotB family.</text>
</comment>
<feature type="compositionally biased region" description="Basic and acidic residues" evidence="8">
    <location>
        <begin position="80"/>
        <end position="91"/>
    </location>
</feature>
<dbReference type="GO" id="GO:0005886">
    <property type="term" value="C:plasma membrane"/>
    <property type="evidence" value="ECO:0007669"/>
    <property type="project" value="UniProtKB-SubCell"/>
</dbReference>
<dbReference type="STRING" id="1390249.BHU72_01520"/>
<feature type="domain" description="OmpA-like" evidence="10">
    <location>
        <begin position="129"/>
        <end position="250"/>
    </location>
</feature>
<evidence type="ECO:0000256" key="3">
    <source>
        <dbReference type="ARBA" id="ARBA00022475"/>
    </source>
</evidence>
<dbReference type="CDD" id="cd07185">
    <property type="entry name" value="OmpA_C-like"/>
    <property type="match status" value="1"/>
</dbReference>
<dbReference type="EMBL" id="MJAT01000001">
    <property type="protein sequence ID" value="OEH86963.1"/>
    <property type="molecule type" value="Genomic_DNA"/>
</dbReference>
<evidence type="ECO:0000256" key="4">
    <source>
        <dbReference type="ARBA" id="ARBA00022692"/>
    </source>
</evidence>
<dbReference type="PANTHER" id="PTHR30329:SF16">
    <property type="entry name" value="CHEMOTAXIS MOTB PROTEIN"/>
    <property type="match status" value="1"/>
</dbReference>
<keyword evidence="5 9" id="KW-1133">Transmembrane helix</keyword>
<keyword evidence="12" id="KW-1185">Reference proteome</keyword>
<protein>
    <recommendedName>
        <fullName evidence="10">OmpA-like domain-containing protein</fullName>
    </recommendedName>
</protein>
<organism evidence="11 12">
    <name type="scientific">Desulfuribacillus stibiiarsenatis</name>
    <dbReference type="NCBI Taxonomy" id="1390249"/>
    <lineage>
        <taxon>Bacteria</taxon>
        <taxon>Bacillati</taxon>
        <taxon>Bacillota</taxon>
        <taxon>Desulfuribacillia</taxon>
        <taxon>Desulfuribacillales</taxon>
        <taxon>Desulfuribacillaceae</taxon>
        <taxon>Desulfuribacillus</taxon>
    </lineage>
</organism>
<dbReference type="Gene3D" id="3.30.1330.60">
    <property type="entry name" value="OmpA-like domain"/>
    <property type="match status" value="1"/>
</dbReference>
<evidence type="ECO:0000256" key="5">
    <source>
        <dbReference type="ARBA" id="ARBA00022989"/>
    </source>
</evidence>
<dbReference type="Proteomes" id="UP000095255">
    <property type="component" value="Unassembled WGS sequence"/>
</dbReference>
<evidence type="ECO:0000256" key="8">
    <source>
        <dbReference type="SAM" id="MobiDB-lite"/>
    </source>
</evidence>
<evidence type="ECO:0000259" key="10">
    <source>
        <dbReference type="PROSITE" id="PS51123"/>
    </source>
</evidence>
<keyword evidence="6 7" id="KW-0472">Membrane</keyword>
<reference evidence="11 12" key="1">
    <citation type="submission" date="2016-09" db="EMBL/GenBank/DDBJ databases">
        <title>Desulfuribacillus arsenicus sp. nov., an obligately anaerobic, dissimilatory arsenic- and antimonate-reducing bacterium isolated from anoxic sediments.</title>
        <authorList>
            <person name="Abin C.A."/>
            <person name="Hollibaugh J.T."/>
        </authorList>
    </citation>
    <scope>NUCLEOTIDE SEQUENCE [LARGE SCALE GENOMIC DNA]</scope>
    <source>
        <strain evidence="11 12">MLFW-2</strain>
    </source>
</reference>
<keyword evidence="3" id="KW-1003">Cell membrane</keyword>
<feature type="region of interest" description="Disordered" evidence="8">
    <location>
        <begin position="68"/>
        <end position="91"/>
    </location>
</feature>
<accession>A0A1E5LAE1</accession>
<evidence type="ECO:0000313" key="11">
    <source>
        <dbReference type="EMBL" id="OEH86963.1"/>
    </source>
</evidence>
<evidence type="ECO:0000256" key="9">
    <source>
        <dbReference type="SAM" id="Phobius"/>
    </source>
</evidence>
<proteinExistence type="inferred from homology"/>
<dbReference type="InterPro" id="IPR006665">
    <property type="entry name" value="OmpA-like"/>
</dbReference>
<dbReference type="SUPFAM" id="SSF103088">
    <property type="entry name" value="OmpA-like"/>
    <property type="match status" value="1"/>
</dbReference>
<keyword evidence="4 9" id="KW-0812">Transmembrane</keyword>
<feature type="transmembrane region" description="Helical" evidence="9">
    <location>
        <begin position="23"/>
        <end position="43"/>
    </location>
</feature>
<evidence type="ECO:0000256" key="2">
    <source>
        <dbReference type="ARBA" id="ARBA00008914"/>
    </source>
</evidence>
<dbReference type="InterPro" id="IPR036737">
    <property type="entry name" value="OmpA-like_sf"/>
</dbReference>
<evidence type="ECO:0000256" key="7">
    <source>
        <dbReference type="PROSITE-ProRule" id="PRU00473"/>
    </source>
</evidence>
<dbReference type="PANTHER" id="PTHR30329">
    <property type="entry name" value="STATOR ELEMENT OF FLAGELLAR MOTOR COMPLEX"/>
    <property type="match status" value="1"/>
</dbReference>
<dbReference type="OrthoDB" id="9815217at2"/>
<evidence type="ECO:0000256" key="1">
    <source>
        <dbReference type="ARBA" id="ARBA00004162"/>
    </source>
</evidence>